<dbReference type="Proteomes" id="UP000019146">
    <property type="component" value="Chromosome 2"/>
</dbReference>
<evidence type="ECO:0000313" key="2">
    <source>
        <dbReference type="Proteomes" id="UP000019146"/>
    </source>
</evidence>
<gene>
    <name evidence="1" type="ORF">K788_0007680</name>
</gene>
<accession>A0A0P0RG15</accession>
<dbReference type="KEGG" id="bcai:K788_0007680"/>
<organism evidence="1 2">
    <name type="scientific">Paraburkholderia caribensis MBA4</name>
    <dbReference type="NCBI Taxonomy" id="1323664"/>
    <lineage>
        <taxon>Bacteria</taxon>
        <taxon>Pseudomonadati</taxon>
        <taxon>Pseudomonadota</taxon>
        <taxon>Betaproteobacteria</taxon>
        <taxon>Burkholderiales</taxon>
        <taxon>Burkholderiaceae</taxon>
        <taxon>Paraburkholderia</taxon>
    </lineage>
</organism>
<name>A0A0P0RG15_9BURK</name>
<proteinExistence type="predicted"/>
<protein>
    <submittedName>
        <fullName evidence="1">Uncharacterized protein</fullName>
    </submittedName>
</protein>
<evidence type="ECO:0000313" key="1">
    <source>
        <dbReference type="EMBL" id="ALL67577.1"/>
    </source>
</evidence>
<reference evidence="1 2" key="1">
    <citation type="journal article" date="2014" name="Genome Announc.">
        <title>Draft Genome Sequence of the Haloacid-Degrading Burkholderia caribensis Strain MBA4.</title>
        <authorList>
            <person name="Pan Y."/>
            <person name="Kong K.F."/>
            <person name="Tsang J.S."/>
        </authorList>
    </citation>
    <scope>NUCLEOTIDE SEQUENCE [LARGE SCALE GENOMIC DNA]</scope>
    <source>
        <strain evidence="1 2">MBA4</strain>
    </source>
</reference>
<dbReference type="AlphaFoldDB" id="A0A0P0RG15"/>
<dbReference type="EMBL" id="CP012747">
    <property type="protein sequence ID" value="ALL67577.1"/>
    <property type="molecule type" value="Genomic_DNA"/>
</dbReference>
<sequence length="44" mass="4987">MLHGRALRHFIRRADTYRRCTQGVMHALRSIGCSALRGDGYALV</sequence>